<dbReference type="Pfam" id="PF00083">
    <property type="entry name" value="Sugar_tr"/>
    <property type="match status" value="1"/>
</dbReference>
<name>A0A0D2C2Z6_9EURO</name>
<keyword evidence="7" id="KW-1185">Reference proteome</keyword>
<evidence type="ECO:0000256" key="2">
    <source>
        <dbReference type="ARBA" id="ARBA00022692"/>
    </source>
</evidence>
<dbReference type="RefSeq" id="XP_016245071.1">
    <property type="nucleotide sequence ID" value="XM_016397880.1"/>
</dbReference>
<dbReference type="InterPro" id="IPR005828">
    <property type="entry name" value="MFS_sugar_transport-like"/>
</dbReference>
<protein>
    <recommendedName>
        <fullName evidence="8">Major facilitator superfamily (MFS) profile domain-containing protein</fullName>
    </recommendedName>
</protein>
<comment type="subcellular location">
    <subcellularLocation>
        <location evidence="1">Membrane</location>
        <topology evidence="1">Multi-pass membrane protein</topology>
    </subcellularLocation>
</comment>
<dbReference type="PANTHER" id="PTHR48022">
    <property type="entry name" value="PLASTIDIC GLUCOSE TRANSPORTER 4"/>
    <property type="match status" value="1"/>
</dbReference>
<accession>A0A0D2C2Z6</accession>
<keyword evidence="4 5" id="KW-0472">Membrane</keyword>
<evidence type="ECO:0000256" key="5">
    <source>
        <dbReference type="SAM" id="Phobius"/>
    </source>
</evidence>
<dbReference type="Gene3D" id="1.20.1250.20">
    <property type="entry name" value="MFS general substrate transporter like domains"/>
    <property type="match status" value="1"/>
</dbReference>
<dbReference type="AlphaFoldDB" id="A0A0D2C2Z6"/>
<feature type="transmembrane region" description="Helical" evidence="5">
    <location>
        <begin position="35"/>
        <end position="55"/>
    </location>
</feature>
<evidence type="ECO:0000256" key="4">
    <source>
        <dbReference type="ARBA" id="ARBA00023136"/>
    </source>
</evidence>
<dbReference type="InterPro" id="IPR036259">
    <property type="entry name" value="MFS_trans_sf"/>
</dbReference>
<organism evidence="6 7">
    <name type="scientific">Cladophialophora immunda</name>
    <dbReference type="NCBI Taxonomy" id="569365"/>
    <lineage>
        <taxon>Eukaryota</taxon>
        <taxon>Fungi</taxon>
        <taxon>Dikarya</taxon>
        <taxon>Ascomycota</taxon>
        <taxon>Pezizomycotina</taxon>
        <taxon>Eurotiomycetes</taxon>
        <taxon>Chaetothyriomycetidae</taxon>
        <taxon>Chaetothyriales</taxon>
        <taxon>Herpotrichiellaceae</taxon>
        <taxon>Cladophialophora</taxon>
    </lineage>
</organism>
<dbReference type="GeneID" id="27349737"/>
<dbReference type="VEuPathDB" id="FungiDB:PV07_10543"/>
<evidence type="ECO:0000256" key="3">
    <source>
        <dbReference type="ARBA" id="ARBA00022989"/>
    </source>
</evidence>
<dbReference type="GO" id="GO:0005351">
    <property type="term" value="F:carbohydrate:proton symporter activity"/>
    <property type="evidence" value="ECO:0007669"/>
    <property type="project" value="TreeGrafter"/>
</dbReference>
<dbReference type="HOGENOM" id="CLU_2222992_0_0_1"/>
<reference evidence="6 7" key="1">
    <citation type="submission" date="2015-01" db="EMBL/GenBank/DDBJ databases">
        <title>The Genome Sequence of Cladophialophora immunda CBS83496.</title>
        <authorList>
            <consortium name="The Broad Institute Genomics Platform"/>
            <person name="Cuomo C."/>
            <person name="de Hoog S."/>
            <person name="Gorbushina A."/>
            <person name="Stielow B."/>
            <person name="Teixiera M."/>
            <person name="Abouelleil A."/>
            <person name="Chapman S.B."/>
            <person name="Priest M."/>
            <person name="Young S.K."/>
            <person name="Wortman J."/>
            <person name="Nusbaum C."/>
            <person name="Birren B."/>
        </authorList>
    </citation>
    <scope>NUCLEOTIDE SEQUENCE [LARGE SCALE GENOMIC DNA]</scope>
    <source>
        <strain evidence="6 7">CBS 83496</strain>
    </source>
</reference>
<gene>
    <name evidence="6" type="ORF">PV07_10543</name>
</gene>
<keyword evidence="2 5" id="KW-0812">Transmembrane</keyword>
<dbReference type="GO" id="GO:0016020">
    <property type="term" value="C:membrane"/>
    <property type="evidence" value="ECO:0007669"/>
    <property type="project" value="UniProtKB-SubCell"/>
</dbReference>
<sequence length="106" mass="12082">MTYHSSRFASVGTWIIEFMVVEITPICVHNIGYKIWIIFILLNGVIIVPVTYFFFPETAKMSLEDLDHIFDESGITRGVLSKKTAVVNDREDLEDTAIPISCIQKE</sequence>
<proteinExistence type="predicted"/>
<evidence type="ECO:0000256" key="1">
    <source>
        <dbReference type="ARBA" id="ARBA00004141"/>
    </source>
</evidence>
<evidence type="ECO:0000313" key="6">
    <source>
        <dbReference type="EMBL" id="KIW24855.1"/>
    </source>
</evidence>
<evidence type="ECO:0000313" key="7">
    <source>
        <dbReference type="Proteomes" id="UP000054466"/>
    </source>
</evidence>
<evidence type="ECO:0008006" key="8">
    <source>
        <dbReference type="Google" id="ProtNLM"/>
    </source>
</evidence>
<dbReference type="Proteomes" id="UP000054466">
    <property type="component" value="Unassembled WGS sequence"/>
</dbReference>
<dbReference type="EMBL" id="KN847045">
    <property type="protein sequence ID" value="KIW24855.1"/>
    <property type="molecule type" value="Genomic_DNA"/>
</dbReference>
<dbReference type="PANTHER" id="PTHR48022:SF2">
    <property type="entry name" value="PLASTIDIC GLUCOSE TRANSPORTER 4"/>
    <property type="match status" value="1"/>
</dbReference>
<dbReference type="OrthoDB" id="4328907at2759"/>
<dbReference type="InterPro" id="IPR050360">
    <property type="entry name" value="MFS_Sugar_Transporters"/>
</dbReference>
<keyword evidence="3 5" id="KW-1133">Transmembrane helix</keyword>